<dbReference type="PROSITE" id="PS51352">
    <property type="entry name" value="THIOREDOXIN_2"/>
    <property type="match status" value="1"/>
</dbReference>
<evidence type="ECO:0000256" key="3">
    <source>
        <dbReference type="ARBA" id="ARBA00023157"/>
    </source>
</evidence>
<dbReference type="GO" id="GO:0015035">
    <property type="term" value="F:protein-disulfide reductase activity"/>
    <property type="evidence" value="ECO:0007669"/>
    <property type="project" value="InterPro"/>
</dbReference>
<dbReference type="SUPFAM" id="SSF52833">
    <property type="entry name" value="Thioredoxin-like"/>
    <property type="match status" value="1"/>
</dbReference>
<feature type="domain" description="Thioredoxin" evidence="5">
    <location>
        <begin position="18"/>
        <end position="139"/>
    </location>
</feature>
<sequence>MIGVERDQEIERIMRKKMEEMMRSQQQKGTSNEPKLIELNEQNFDDVINGSKPVIVDFWAAWCGPCQFMLPIFDRLARKYGDRMVFARLNVDENNAVAARYDVYAIPTFIVFKDGKMVDRAIGAVGEMGLERLIKKYIV</sequence>
<keyword evidence="3" id="KW-1015">Disulfide bond</keyword>
<evidence type="ECO:0000256" key="1">
    <source>
        <dbReference type="ARBA" id="ARBA00022448"/>
    </source>
</evidence>
<dbReference type="KEGG" id="ncv:NCAV_0554"/>
<evidence type="ECO:0000313" key="6">
    <source>
        <dbReference type="EMBL" id="SPC33747.1"/>
    </source>
</evidence>
<dbReference type="NCBIfam" id="TIGR01068">
    <property type="entry name" value="thioredoxin"/>
    <property type="match status" value="1"/>
</dbReference>
<dbReference type="PANTHER" id="PTHR45663">
    <property type="entry name" value="GEO12009P1"/>
    <property type="match status" value="1"/>
</dbReference>
<dbReference type="GO" id="GO:0005737">
    <property type="term" value="C:cytoplasm"/>
    <property type="evidence" value="ECO:0007669"/>
    <property type="project" value="TreeGrafter"/>
</dbReference>
<keyword evidence="4" id="KW-0676">Redox-active center</keyword>
<dbReference type="PROSITE" id="PS00194">
    <property type="entry name" value="THIOREDOXIN_1"/>
    <property type="match status" value="1"/>
</dbReference>
<evidence type="ECO:0000259" key="5">
    <source>
        <dbReference type="PROSITE" id="PS51352"/>
    </source>
</evidence>
<dbReference type="Gene3D" id="3.40.30.10">
    <property type="entry name" value="Glutaredoxin"/>
    <property type="match status" value="1"/>
</dbReference>
<keyword evidence="7" id="KW-1185">Reference proteome</keyword>
<dbReference type="FunFam" id="3.40.30.10:FF:000001">
    <property type="entry name" value="Thioredoxin"/>
    <property type="match status" value="1"/>
</dbReference>
<keyword evidence="2" id="KW-0249">Electron transport</keyword>
<dbReference type="InterPro" id="IPR013766">
    <property type="entry name" value="Thioredoxin_domain"/>
</dbReference>
<dbReference type="CDD" id="cd02947">
    <property type="entry name" value="TRX_family"/>
    <property type="match status" value="1"/>
</dbReference>
<dbReference type="Proteomes" id="UP000236248">
    <property type="component" value="Chromosome NCAV"/>
</dbReference>
<protein>
    <submittedName>
        <fullName evidence="6">Thioredoxin 1 (Modular protein)</fullName>
    </submittedName>
</protein>
<dbReference type="InterPro" id="IPR036249">
    <property type="entry name" value="Thioredoxin-like_sf"/>
</dbReference>
<dbReference type="InterPro" id="IPR017937">
    <property type="entry name" value="Thioredoxin_CS"/>
</dbReference>
<accession>A0A2K5AQ54</accession>
<dbReference type="AlphaFoldDB" id="A0A2K5AQ54"/>
<dbReference type="PANTHER" id="PTHR45663:SF11">
    <property type="entry name" value="GEO12009P1"/>
    <property type="match status" value="1"/>
</dbReference>
<evidence type="ECO:0000256" key="2">
    <source>
        <dbReference type="ARBA" id="ARBA00022982"/>
    </source>
</evidence>
<proteinExistence type="predicted"/>
<evidence type="ECO:0000313" key="7">
    <source>
        <dbReference type="Proteomes" id="UP000236248"/>
    </source>
</evidence>
<name>A0A2K5AQ54_9ARCH</name>
<dbReference type="Pfam" id="PF00085">
    <property type="entry name" value="Thioredoxin"/>
    <property type="match status" value="1"/>
</dbReference>
<evidence type="ECO:0000256" key="4">
    <source>
        <dbReference type="ARBA" id="ARBA00023284"/>
    </source>
</evidence>
<reference evidence="7" key="1">
    <citation type="submission" date="2018-01" db="EMBL/GenBank/DDBJ databases">
        <authorList>
            <person name="Kerou L M."/>
        </authorList>
    </citation>
    <scope>NUCLEOTIDE SEQUENCE [LARGE SCALE GENOMIC DNA]</scope>
    <source>
        <strain evidence="7">SCU2</strain>
    </source>
</reference>
<dbReference type="EMBL" id="LT981265">
    <property type="protein sequence ID" value="SPC33747.1"/>
    <property type="molecule type" value="Genomic_DNA"/>
</dbReference>
<organism evidence="6 7">
    <name type="scientific">Candidatus Nitrosocaldus cavascurensis</name>
    <dbReference type="NCBI Taxonomy" id="2058097"/>
    <lineage>
        <taxon>Archaea</taxon>
        <taxon>Nitrososphaerota</taxon>
        <taxon>Nitrososphaeria</taxon>
        <taxon>Candidatus Nitrosocaldales</taxon>
        <taxon>Candidatus Nitrosocaldaceae</taxon>
        <taxon>Candidatus Nitrosocaldus</taxon>
    </lineage>
</organism>
<dbReference type="InterPro" id="IPR005746">
    <property type="entry name" value="Thioredoxin"/>
</dbReference>
<dbReference type="PRINTS" id="PR00421">
    <property type="entry name" value="THIOREDOXIN"/>
</dbReference>
<gene>
    <name evidence="6" type="ORF">NCAV_0554</name>
</gene>
<keyword evidence="1" id="KW-0813">Transport</keyword>